<evidence type="ECO:0000259" key="3">
    <source>
        <dbReference type="Pfam" id="PF00061"/>
    </source>
</evidence>
<dbReference type="InterPro" id="IPR000566">
    <property type="entry name" value="Lipocln_cytosolic_FA-bd_dom"/>
</dbReference>
<dbReference type="SUPFAM" id="SSF50814">
    <property type="entry name" value="Lipocalins"/>
    <property type="match status" value="1"/>
</dbReference>
<organism evidence="4 5">
    <name type="scientific">Podarcis lilfordi</name>
    <name type="common">Lilford's wall lizard</name>
    <dbReference type="NCBI Taxonomy" id="74358"/>
    <lineage>
        <taxon>Eukaryota</taxon>
        <taxon>Metazoa</taxon>
        <taxon>Chordata</taxon>
        <taxon>Craniata</taxon>
        <taxon>Vertebrata</taxon>
        <taxon>Euteleostomi</taxon>
        <taxon>Lepidosauria</taxon>
        <taxon>Squamata</taxon>
        <taxon>Bifurcata</taxon>
        <taxon>Unidentata</taxon>
        <taxon>Episquamata</taxon>
        <taxon>Laterata</taxon>
        <taxon>Lacertibaenia</taxon>
        <taxon>Lacertidae</taxon>
        <taxon>Podarcis</taxon>
    </lineage>
</organism>
<keyword evidence="5" id="KW-1185">Reference proteome</keyword>
<accession>A0AA35LHH8</accession>
<reference evidence="4" key="1">
    <citation type="submission" date="2022-12" db="EMBL/GenBank/DDBJ databases">
        <authorList>
            <person name="Alioto T."/>
            <person name="Alioto T."/>
            <person name="Gomez Garrido J."/>
        </authorList>
    </citation>
    <scope>NUCLEOTIDE SEQUENCE</scope>
</reference>
<sequence length="135" mass="15391">MKHRLLSLALTCLYLLHASALVNVQPDFDITKFAGKWNLIALAMKEGQPSEDNRIHTTVVFDNGVIAFKTRVPVGKACKRLQTRFFPDEQPGIYRTDAGKTTVYIMKTDYIHFAIIFVYTKEMEVLQLYDSCADV</sequence>
<dbReference type="Proteomes" id="UP001178461">
    <property type="component" value="Chromosome 17"/>
</dbReference>
<dbReference type="PANTHER" id="PTHR11430">
    <property type="entry name" value="LIPOCALIN"/>
    <property type="match status" value="1"/>
</dbReference>
<dbReference type="Pfam" id="PF00061">
    <property type="entry name" value="Lipocalin"/>
    <property type="match status" value="1"/>
</dbReference>
<dbReference type="GO" id="GO:0036094">
    <property type="term" value="F:small molecule binding"/>
    <property type="evidence" value="ECO:0007669"/>
    <property type="project" value="InterPro"/>
</dbReference>
<evidence type="ECO:0000256" key="2">
    <source>
        <dbReference type="SAM" id="SignalP"/>
    </source>
</evidence>
<keyword evidence="2" id="KW-0732">Signal</keyword>
<feature type="chain" id="PRO_5041216691" description="Lipocalin/cytosolic fatty-acid binding domain-containing protein" evidence="2">
    <location>
        <begin position="21"/>
        <end position="135"/>
    </location>
</feature>
<feature type="domain" description="Lipocalin/cytosolic fatty-acid binding" evidence="3">
    <location>
        <begin position="34"/>
        <end position="121"/>
    </location>
</feature>
<dbReference type="InterPro" id="IPR012674">
    <property type="entry name" value="Calycin"/>
</dbReference>
<dbReference type="PANTHER" id="PTHR11430:SF77">
    <property type="entry name" value="LIPOCALIN-LIKE 1 PROTEIN"/>
    <property type="match status" value="1"/>
</dbReference>
<dbReference type="AlphaFoldDB" id="A0AA35LHH8"/>
<comment type="similarity">
    <text evidence="1">Belongs to the calycin superfamily. Lipocalin family.</text>
</comment>
<evidence type="ECO:0000313" key="5">
    <source>
        <dbReference type="Proteomes" id="UP001178461"/>
    </source>
</evidence>
<feature type="signal peptide" evidence="2">
    <location>
        <begin position="1"/>
        <end position="20"/>
    </location>
</feature>
<evidence type="ECO:0000313" key="4">
    <source>
        <dbReference type="EMBL" id="CAI5796367.1"/>
    </source>
</evidence>
<name>A0AA35LHH8_9SAUR</name>
<dbReference type="InterPro" id="IPR002345">
    <property type="entry name" value="Lipocalin"/>
</dbReference>
<dbReference type="Gene3D" id="2.40.128.20">
    <property type="match status" value="1"/>
</dbReference>
<evidence type="ECO:0000256" key="1">
    <source>
        <dbReference type="ARBA" id="ARBA00006889"/>
    </source>
</evidence>
<dbReference type="EMBL" id="OX395142">
    <property type="protein sequence ID" value="CAI5796367.1"/>
    <property type="molecule type" value="Genomic_DNA"/>
</dbReference>
<proteinExistence type="inferred from homology"/>
<protein>
    <recommendedName>
        <fullName evidence="3">Lipocalin/cytosolic fatty-acid binding domain-containing protein</fullName>
    </recommendedName>
</protein>
<gene>
    <name evidence="4" type="ORF">PODLI_1B000685</name>
</gene>